<keyword evidence="2" id="KW-1185">Reference proteome</keyword>
<sequence>MDCGLPEHSGYTDEQTGIENGVSYNISHKSRFRLSPKHRLGTPFMSSLELRTMKSFSCIPQSGSLLLYLRLDVGSTTNETI</sequence>
<proteinExistence type="predicted"/>
<comment type="caution">
    <text evidence="1">The sequence shown here is derived from an EMBL/GenBank/DDBJ whole genome shotgun (WGS) entry which is preliminary data.</text>
</comment>
<accession>A0AAD9X880</accession>
<feature type="non-terminal residue" evidence="1">
    <location>
        <position position="1"/>
    </location>
</feature>
<name>A0AAD9X880_9ROSI</name>
<dbReference type="AlphaFoldDB" id="A0AAD9X880"/>
<dbReference type="EMBL" id="JANJYI010000004">
    <property type="protein sequence ID" value="KAK2654547.1"/>
    <property type="molecule type" value="Genomic_DNA"/>
</dbReference>
<evidence type="ECO:0000313" key="1">
    <source>
        <dbReference type="EMBL" id="KAK2654547.1"/>
    </source>
</evidence>
<organism evidence="1 2">
    <name type="scientific">Dipteronia dyeriana</name>
    <dbReference type="NCBI Taxonomy" id="168575"/>
    <lineage>
        <taxon>Eukaryota</taxon>
        <taxon>Viridiplantae</taxon>
        <taxon>Streptophyta</taxon>
        <taxon>Embryophyta</taxon>
        <taxon>Tracheophyta</taxon>
        <taxon>Spermatophyta</taxon>
        <taxon>Magnoliopsida</taxon>
        <taxon>eudicotyledons</taxon>
        <taxon>Gunneridae</taxon>
        <taxon>Pentapetalae</taxon>
        <taxon>rosids</taxon>
        <taxon>malvids</taxon>
        <taxon>Sapindales</taxon>
        <taxon>Sapindaceae</taxon>
        <taxon>Hippocastanoideae</taxon>
        <taxon>Acereae</taxon>
        <taxon>Dipteronia</taxon>
    </lineage>
</organism>
<reference evidence="1" key="1">
    <citation type="journal article" date="2023" name="Plant J.">
        <title>Genome sequences and population genomics provide insights into the demographic history, inbreeding, and mutation load of two 'living fossil' tree species of Dipteronia.</title>
        <authorList>
            <person name="Feng Y."/>
            <person name="Comes H.P."/>
            <person name="Chen J."/>
            <person name="Zhu S."/>
            <person name="Lu R."/>
            <person name="Zhang X."/>
            <person name="Li P."/>
            <person name="Qiu J."/>
            <person name="Olsen K.M."/>
            <person name="Qiu Y."/>
        </authorList>
    </citation>
    <scope>NUCLEOTIDE SEQUENCE</scope>
    <source>
        <strain evidence="1">KIB01</strain>
    </source>
</reference>
<evidence type="ECO:0000313" key="2">
    <source>
        <dbReference type="Proteomes" id="UP001280121"/>
    </source>
</evidence>
<dbReference type="Proteomes" id="UP001280121">
    <property type="component" value="Unassembled WGS sequence"/>
</dbReference>
<protein>
    <submittedName>
        <fullName evidence="1">Uncharacterized protein</fullName>
    </submittedName>
</protein>
<gene>
    <name evidence="1" type="ORF">Ddye_014403</name>
</gene>